<protein>
    <submittedName>
        <fullName evidence="2">Uncharacterized protein</fullName>
    </submittedName>
</protein>
<evidence type="ECO:0000313" key="2">
    <source>
        <dbReference type="EMBL" id="VFJ93554.1"/>
    </source>
</evidence>
<name>A0A450UM04_9GAMM</name>
<proteinExistence type="predicted"/>
<sequence>MKTMLLEIEDSLYGRLMAFIEQLPTGQVRVLDEQAEESSALPIEEAAAYVLSKNAELYERLS</sequence>
<reference evidence="2" key="1">
    <citation type="submission" date="2019-02" db="EMBL/GenBank/DDBJ databases">
        <authorList>
            <person name="Gruber-Vodicka R. H."/>
            <person name="Seah K. B. B."/>
        </authorList>
    </citation>
    <scope>NUCLEOTIDE SEQUENCE</scope>
    <source>
        <strain evidence="3">BECK_SA2B12</strain>
        <strain evidence="1">BECK_SA2B15</strain>
        <strain evidence="2">BECK_SA2B20</strain>
    </source>
</reference>
<evidence type="ECO:0000313" key="3">
    <source>
        <dbReference type="EMBL" id="VFJ94877.1"/>
    </source>
</evidence>
<evidence type="ECO:0000313" key="1">
    <source>
        <dbReference type="EMBL" id="VFJ88344.1"/>
    </source>
</evidence>
<accession>A0A450UM04</accession>
<dbReference type="EMBL" id="CAADFJ010000001">
    <property type="protein sequence ID" value="VFJ94877.1"/>
    <property type="molecule type" value="Genomic_DNA"/>
</dbReference>
<dbReference type="AlphaFoldDB" id="A0A450UM04"/>
<gene>
    <name evidence="1" type="ORF">BECKH772A_GA0070896_1000812</name>
    <name evidence="2" type="ORF">BECKH772B_GA0070898_1004616</name>
    <name evidence="3" type="ORF">BECKH772C_GA0070978_1000136</name>
</gene>
<organism evidence="2">
    <name type="scientific">Candidatus Kentrum eta</name>
    <dbReference type="NCBI Taxonomy" id="2126337"/>
    <lineage>
        <taxon>Bacteria</taxon>
        <taxon>Pseudomonadati</taxon>
        <taxon>Pseudomonadota</taxon>
        <taxon>Gammaproteobacteria</taxon>
        <taxon>Candidatus Kentrum</taxon>
    </lineage>
</organism>
<dbReference type="EMBL" id="CAADFI010000046">
    <property type="protein sequence ID" value="VFJ93554.1"/>
    <property type="molecule type" value="Genomic_DNA"/>
</dbReference>
<dbReference type="EMBL" id="CAADFG010000008">
    <property type="protein sequence ID" value="VFJ88344.1"/>
    <property type="molecule type" value="Genomic_DNA"/>
</dbReference>